<dbReference type="OrthoDB" id="1160215at2"/>
<protein>
    <recommendedName>
        <fullName evidence="4">DUF2927 domain-containing protein</fullName>
    </recommendedName>
</protein>
<dbReference type="AlphaFoldDB" id="A0A1M6C9U5"/>
<dbReference type="Pfam" id="PF11150">
    <property type="entry name" value="DUF2927"/>
    <property type="match status" value="1"/>
</dbReference>
<evidence type="ECO:0000313" key="2">
    <source>
        <dbReference type="EMBL" id="SHI57795.1"/>
    </source>
</evidence>
<dbReference type="EMBL" id="FQYP01000002">
    <property type="protein sequence ID" value="SHI57795.1"/>
    <property type="molecule type" value="Genomic_DNA"/>
</dbReference>
<gene>
    <name evidence="2" type="ORF">SAMN04488508_10217</name>
</gene>
<dbReference type="Proteomes" id="UP000184432">
    <property type="component" value="Unassembled WGS sequence"/>
</dbReference>
<proteinExistence type="predicted"/>
<sequence length="246" mass="27919">MKTFYYKLFALLFIVTLTFSSCSSDDSTEPDGMENPDENGLTDYQKDVVTYFKEVALGFEFGNASRITRKWNTDMKIFVDGTPSTALRDELDRIIAEINALTTDGFMIEIVQDQNESNYFIFFGSGNDYASIYPDQSSFVVNNWGLFSVFWNGNNELNGGHMYVDIVRANEAAQKHLLREELTQSLGLARDSSRYQDSIFQAAWTTTNEYATIDTDLIRLLYHPEMEIGLDDTTVETLLIAILTAP</sequence>
<evidence type="ECO:0008006" key="4">
    <source>
        <dbReference type="Google" id="ProtNLM"/>
    </source>
</evidence>
<evidence type="ECO:0000313" key="3">
    <source>
        <dbReference type="Proteomes" id="UP000184432"/>
    </source>
</evidence>
<feature type="chain" id="PRO_5012500195" description="DUF2927 domain-containing protein" evidence="1">
    <location>
        <begin position="24"/>
        <end position="246"/>
    </location>
</feature>
<name>A0A1M6C9U5_9FLAO</name>
<evidence type="ECO:0000256" key="1">
    <source>
        <dbReference type="SAM" id="SignalP"/>
    </source>
</evidence>
<feature type="signal peptide" evidence="1">
    <location>
        <begin position="1"/>
        <end position="23"/>
    </location>
</feature>
<keyword evidence="1" id="KW-0732">Signal</keyword>
<organism evidence="2 3">
    <name type="scientific">Aquimarina spongiae</name>
    <dbReference type="NCBI Taxonomy" id="570521"/>
    <lineage>
        <taxon>Bacteria</taxon>
        <taxon>Pseudomonadati</taxon>
        <taxon>Bacteroidota</taxon>
        <taxon>Flavobacteriia</taxon>
        <taxon>Flavobacteriales</taxon>
        <taxon>Flavobacteriaceae</taxon>
        <taxon>Aquimarina</taxon>
    </lineage>
</organism>
<accession>A0A1M6C9U5</accession>
<dbReference type="STRING" id="570521.SAMN04488508_10217"/>
<dbReference type="PROSITE" id="PS51257">
    <property type="entry name" value="PROKAR_LIPOPROTEIN"/>
    <property type="match status" value="1"/>
</dbReference>
<dbReference type="RefSeq" id="WP_073314511.1">
    <property type="nucleotide sequence ID" value="NZ_FQYP01000002.1"/>
</dbReference>
<keyword evidence="3" id="KW-1185">Reference proteome</keyword>
<reference evidence="3" key="1">
    <citation type="submission" date="2016-11" db="EMBL/GenBank/DDBJ databases">
        <authorList>
            <person name="Varghese N."/>
            <person name="Submissions S."/>
        </authorList>
    </citation>
    <scope>NUCLEOTIDE SEQUENCE [LARGE SCALE GENOMIC DNA]</scope>
    <source>
        <strain evidence="3">DSM 22623</strain>
    </source>
</reference>
<dbReference type="InterPro" id="IPR021323">
    <property type="entry name" value="DUF2927"/>
</dbReference>